<evidence type="ECO:0000259" key="1">
    <source>
        <dbReference type="PROSITE" id="PS51742"/>
    </source>
</evidence>
<evidence type="ECO:0000313" key="3">
    <source>
        <dbReference type="Proteomes" id="UP000316626"/>
    </source>
</evidence>
<keyword evidence="3" id="KW-1185">Reference proteome</keyword>
<organism evidence="2 3">
    <name type="scientific">Psychrobacillus vulpis</name>
    <dbReference type="NCBI Taxonomy" id="2325572"/>
    <lineage>
        <taxon>Bacteria</taxon>
        <taxon>Bacillati</taxon>
        <taxon>Bacillota</taxon>
        <taxon>Bacilli</taxon>
        <taxon>Bacillales</taxon>
        <taxon>Bacillaceae</taxon>
        <taxon>Psychrobacillus</taxon>
    </lineage>
</organism>
<dbReference type="Pfam" id="PF03479">
    <property type="entry name" value="PCC"/>
    <property type="match status" value="1"/>
</dbReference>
<dbReference type="PROSITE" id="PS51742">
    <property type="entry name" value="PPC"/>
    <property type="match status" value="1"/>
</dbReference>
<dbReference type="OrthoDB" id="9791702at2"/>
<dbReference type="AlphaFoldDB" id="A0A544TV71"/>
<dbReference type="Proteomes" id="UP000316626">
    <property type="component" value="Unassembled WGS sequence"/>
</dbReference>
<feature type="domain" description="PPC" evidence="1">
    <location>
        <begin position="15"/>
        <end position="159"/>
    </location>
</feature>
<dbReference type="GO" id="GO:0003677">
    <property type="term" value="F:DNA binding"/>
    <property type="evidence" value="ECO:0007669"/>
    <property type="project" value="UniProtKB-KW"/>
</dbReference>
<proteinExistence type="predicted"/>
<dbReference type="CDD" id="cd11378">
    <property type="entry name" value="DUF296"/>
    <property type="match status" value="1"/>
</dbReference>
<protein>
    <submittedName>
        <fullName evidence="2">DNA-binding protein</fullName>
    </submittedName>
</protein>
<dbReference type="InterPro" id="IPR005175">
    <property type="entry name" value="PPC_dom"/>
</dbReference>
<reference evidence="2 3" key="1">
    <citation type="submission" date="2019-06" db="EMBL/GenBank/DDBJ databases">
        <title>Psychrobacillus vulpis sp. nov., a new species isolated from feces of a red fox that inhabits in The Tablas de Daimiel Natural Park, Albacete, Spain.</title>
        <authorList>
            <person name="Rodriguez M."/>
            <person name="Reina J.C."/>
            <person name="Bejar V."/>
            <person name="Llamas I."/>
        </authorList>
    </citation>
    <scope>NUCLEOTIDE SEQUENCE [LARGE SCALE GENOMIC DNA]</scope>
    <source>
        <strain evidence="2 3">Z8</strain>
    </source>
</reference>
<dbReference type="Gene3D" id="3.30.1330.80">
    <property type="entry name" value="Hypothetical protein, similar to alpha- acetolactate decarboxylase, domain 2"/>
    <property type="match status" value="1"/>
</dbReference>
<keyword evidence="2" id="KW-0238">DNA-binding</keyword>
<evidence type="ECO:0000313" key="2">
    <source>
        <dbReference type="EMBL" id="TQR21344.1"/>
    </source>
</evidence>
<dbReference type="SUPFAM" id="SSF117856">
    <property type="entry name" value="AF0104/ALDC/Ptd012-like"/>
    <property type="match status" value="1"/>
</dbReference>
<accession>A0A544TV71</accession>
<dbReference type="EMBL" id="VDGI01000002">
    <property type="protein sequence ID" value="TQR21344.1"/>
    <property type="molecule type" value="Genomic_DNA"/>
</dbReference>
<comment type="caution">
    <text evidence="2">The sequence shown here is derived from an EMBL/GenBank/DDBJ whole genome shotgun (WGS) entry which is preliminary data.</text>
</comment>
<sequence>MEGITLADRIQAVLDKESSRIVGRFMKDVDLFGGIKEVCKRFDLEAAQFQCIGSLSHATYVQLEKTSEGVLQYSKKIISDSPVELLSGTGFVGLGSDGELDVHFHGMFVDCHQQISGGHFLDGENPVAITIEFILFPLKDIELKRGNDLYSNLPVFQFSMKE</sequence>
<name>A0A544TV71_9BACI</name>
<gene>
    <name evidence="2" type="ORF">FG384_03835</name>
</gene>